<name>A0A1G5KE97_9HYPH</name>
<organism evidence="2 3">
    <name type="scientific">Microvirga guangxiensis</name>
    <dbReference type="NCBI Taxonomy" id="549386"/>
    <lineage>
        <taxon>Bacteria</taxon>
        <taxon>Pseudomonadati</taxon>
        <taxon>Pseudomonadota</taxon>
        <taxon>Alphaproteobacteria</taxon>
        <taxon>Hyphomicrobiales</taxon>
        <taxon>Methylobacteriaceae</taxon>
        <taxon>Microvirga</taxon>
    </lineage>
</organism>
<comment type="similarity">
    <text evidence="1">Belongs to the ros/MucR family.</text>
</comment>
<dbReference type="InterPro" id="IPR041920">
    <property type="entry name" value="ROS/MUCR_sf"/>
</dbReference>
<evidence type="ECO:0000313" key="2">
    <source>
        <dbReference type="EMBL" id="SCY98963.1"/>
    </source>
</evidence>
<reference evidence="2 3" key="1">
    <citation type="submission" date="2016-10" db="EMBL/GenBank/DDBJ databases">
        <authorList>
            <person name="de Groot N.N."/>
        </authorList>
    </citation>
    <scope>NUCLEOTIDE SEQUENCE [LARGE SCALE GENOMIC DNA]</scope>
    <source>
        <strain evidence="2 3">CGMCC 1.7666</strain>
    </source>
</reference>
<dbReference type="InterPro" id="IPR008807">
    <property type="entry name" value="ROS_MUCR"/>
</dbReference>
<evidence type="ECO:0000313" key="3">
    <source>
        <dbReference type="Proteomes" id="UP000199569"/>
    </source>
</evidence>
<gene>
    <name evidence="2" type="ORF">SAMN02927923_03263</name>
</gene>
<dbReference type="STRING" id="549386.SAMN02927923_03263"/>
<evidence type="ECO:0000256" key="1">
    <source>
        <dbReference type="ARBA" id="ARBA00007031"/>
    </source>
</evidence>
<dbReference type="AlphaFoldDB" id="A0A1G5KE97"/>
<dbReference type="Proteomes" id="UP000199569">
    <property type="component" value="Unassembled WGS sequence"/>
</dbReference>
<dbReference type="Gene3D" id="1.10.10.1550">
    <property type="entry name" value="ROS/MUCR transcriptional regulator protein"/>
    <property type="match status" value="1"/>
</dbReference>
<proteinExistence type="inferred from homology"/>
<dbReference type="Pfam" id="PF05443">
    <property type="entry name" value="ROS_MUCR"/>
    <property type="match status" value="1"/>
</dbReference>
<dbReference type="GO" id="GO:0003677">
    <property type="term" value="F:DNA binding"/>
    <property type="evidence" value="ECO:0007669"/>
    <property type="project" value="InterPro"/>
</dbReference>
<accession>A0A1G5KE97</accession>
<sequence length="94" mass="10381">MADIVSSYVANNSVHRNELPNVMASVHAALKASLGLAQAEPEKPQPAVPIRKSVTPNYLMSLEDGRKYKSLKRHLRTLGLTPNEYRAGWDLPAE</sequence>
<dbReference type="EMBL" id="FMVJ01000009">
    <property type="protein sequence ID" value="SCY98963.1"/>
    <property type="molecule type" value="Genomic_DNA"/>
</dbReference>
<protein>
    <submittedName>
        <fullName evidence="2">ROS/MUCR transcriptional regulator protein</fullName>
    </submittedName>
</protein>
<dbReference type="GO" id="GO:0006355">
    <property type="term" value="P:regulation of DNA-templated transcription"/>
    <property type="evidence" value="ECO:0007669"/>
    <property type="project" value="InterPro"/>
</dbReference>
<keyword evidence="3" id="KW-1185">Reference proteome</keyword>
<dbReference type="GO" id="GO:0008270">
    <property type="term" value="F:zinc ion binding"/>
    <property type="evidence" value="ECO:0007669"/>
    <property type="project" value="InterPro"/>
</dbReference>
<dbReference type="RefSeq" id="WP_425286962.1">
    <property type="nucleotide sequence ID" value="NZ_FMVJ01000009.1"/>
</dbReference>